<dbReference type="InterPro" id="IPR003594">
    <property type="entry name" value="HATPase_dom"/>
</dbReference>
<protein>
    <submittedName>
        <fullName evidence="2">Serine/threonine-protein kinase RsbW</fullName>
        <ecNumber evidence="2">2.7.11.1</ecNumber>
    </submittedName>
</protein>
<keyword evidence="2" id="KW-0808">Transferase</keyword>
<evidence type="ECO:0000259" key="1">
    <source>
        <dbReference type="Pfam" id="PF13581"/>
    </source>
</evidence>
<comment type="caution">
    <text evidence="2">The sequence shown here is derived from an EMBL/GenBank/DDBJ whole genome shotgun (WGS) entry which is preliminary data.</text>
</comment>
<reference evidence="2 3" key="1">
    <citation type="submission" date="2020-08" db="EMBL/GenBank/DDBJ databases">
        <title>Sequencing the genomes of 1000 actinobacteria strains.</title>
        <authorList>
            <person name="Klenk H.-P."/>
        </authorList>
    </citation>
    <scope>NUCLEOTIDE SEQUENCE [LARGE SCALE GENOMIC DNA]</scope>
    <source>
        <strain evidence="2 3">DSM 24947</strain>
    </source>
</reference>
<organism evidence="2 3">
    <name type="scientific">Microbacterium marinum</name>
    <dbReference type="NCBI Taxonomy" id="421115"/>
    <lineage>
        <taxon>Bacteria</taxon>
        <taxon>Bacillati</taxon>
        <taxon>Actinomycetota</taxon>
        <taxon>Actinomycetes</taxon>
        <taxon>Micrococcales</taxon>
        <taxon>Microbacteriaceae</taxon>
        <taxon>Microbacterium</taxon>
    </lineage>
</organism>
<dbReference type="GO" id="GO:0004674">
    <property type="term" value="F:protein serine/threonine kinase activity"/>
    <property type="evidence" value="ECO:0007669"/>
    <property type="project" value="UniProtKB-EC"/>
</dbReference>
<dbReference type="AlphaFoldDB" id="A0A7W7FJB9"/>
<dbReference type="Proteomes" id="UP000573729">
    <property type="component" value="Unassembled WGS sequence"/>
</dbReference>
<sequence length="139" mass="14971">MTDGIHRSLVAEVAVESLDRVLDELAAFWSEAGDTDARVRFAFETAVAEIAGNVIEHTVAAGSASGRHFTLDLRADATLLTAVFRDDGLPAEVDLSAITMATADDESGRGLALALAAVDRLDYRYTDGRNVWTLECRRS</sequence>
<proteinExistence type="predicted"/>
<keyword evidence="2" id="KW-0418">Kinase</keyword>
<dbReference type="EC" id="2.7.11.1" evidence="2"/>
<dbReference type="EMBL" id="JACHMD010000001">
    <property type="protein sequence ID" value="MBB4666998.1"/>
    <property type="molecule type" value="Genomic_DNA"/>
</dbReference>
<dbReference type="InterPro" id="IPR036890">
    <property type="entry name" value="HATPase_C_sf"/>
</dbReference>
<accession>A0A7W7FJB9</accession>
<evidence type="ECO:0000313" key="2">
    <source>
        <dbReference type="EMBL" id="MBB4666998.1"/>
    </source>
</evidence>
<feature type="domain" description="Histidine kinase/HSP90-like ATPase" evidence="1">
    <location>
        <begin position="15"/>
        <end position="132"/>
    </location>
</feature>
<dbReference type="CDD" id="cd16936">
    <property type="entry name" value="HATPase_RsbW-like"/>
    <property type="match status" value="1"/>
</dbReference>
<evidence type="ECO:0000313" key="3">
    <source>
        <dbReference type="Proteomes" id="UP000573729"/>
    </source>
</evidence>
<dbReference type="Pfam" id="PF13581">
    <property type="entry name" value="HATPase_c_2"/>
    <property type="match status" value="1"/>
</dbReference>
<dbReference type="RefSeq" id="WP_184217053.1">
    <property type="nucleotide sequence ID" value="NZ_JACHMD010000001.1"/>
</dbReference>
<name>A0A7W7FJB9_9MICO</name>
<gene>
    <name evidence="2" type="ORF">BKA24_001707</name>
</gene>
<dbReference type="Gene3D" id="3.30.565.10">
    <property type="entry name" value="Histidine kinase-like ATPase, C-terminal domain"/>
    <property type="match status" value="1"/>
</dbReference>
<keyword evidence="3" id="KW-1185">Reference proteome</keyword>